<protein>
    <submittedName>
        <fullName evidence="4">Uncharacterized protein</fullName>
    </submittedName>
</protein>
<dbReference type="EMBL" id="CP085044">
    <property type="protein sequence ID" value="UZF18121.1"/>
    <property type="molecule type" value="Genomic_DNA"/>
</dbReference>
<evidence type="ECO:0000313" key="2">
    <source>
        <dbReference type="EMBL" id="CUV17428.1"/>
    </source>
</evidence>
<evidence type="ECO:0000313" key="7">
    <source>
        <dbReference type="Proteomes" id="UP001164049"/>
    </source>
</evidence>
<dbReference type="EMBL" id="LN899824">
    <property type="protein sequence ID" value="CUV32030.1"/>
    <property type="molecule type" value="Genomic_DNA"/>
</dbReference>
<keyword evidence="5" id="KW-0614">Plasmid</keyword>
<dbReference type="EMBL" id="LN899820">
    <property type="protein sequence ID" value="CUV57492.1"/>
    <property type="molecule type" value="Genomic_DNA"/>
</dbReference>
<organism evidence="4">
    <name type="scientific">Ralstonia solanacearum</name>
    <name type="common">Pseudomonas solanacearum</name>
    <dbReference type="NCBI Taxonomy" id="305"/>
    <lineage>
        <taxon>Bacteria</taxon>
        <taxon>Pseudomonadati</taxon>
        <taxon>Pseudomonadota</taxon>
        <taxon>Betaproteobacteria</taxon>
        <taxon>Burkholderiales</taxon>
        <taxon>Burkholderiaceae</taxon>
        <taxon>Ralstonia</taxon>
        <taxon>Ralstonia solanacearum species complex</taxon>
    </lineage>
</organism>
<sequence>MTHNYLEPCEVIEEVFASTHASVADLGGRVVALSGFASCALSFIPAGQRADLEGAFRRLIAAQLESAVESSMPEAFSDALMLQFSTLMRALRSVAG</sequence>
<evidence type="ECO:0000313" key="3">
    <source>
        <dbReference type="EMBL" id="CUV32030.1"/>
    </source>
</evidence>
<evidence type="ECO:0000313" key="5">
    <source>
        <dbReference type="EMBL" id="UZF18121.1"/>
    </source>
</evidence>
<dbReference type="PATRIC" id="fig|305.107.peg.1436"/>
<evidence type="ECO:0000313" key="6">
    <source>
        <dbReference type="Proteomes" id="UP000262427"/>
    </source>
</evidence>
<evidence type="ECO:0000313" key="1">
    <source>
        <dbReference type="EMBL" id="AYA48462.1"/>
    </source>
</evidence>
<dbReference type="EMBL" id="LN899821">
    <property type="protein sequence ID" value="CUV17428.1"/>
    <property type="molecule type" value="Genomic_DNA"/>
</dbReference>
<accession>A0A0K1ZQR1</accession>
<reference evidence="4" key="1">
    <citation type="submission" date="2015-10" db="EMBL/GenBank/DDBJ databases">
        <authorList>
            <person name="Gilbert D.G."/>
        </authorList>
    </citation>
    <scope>NUCLEOTIDE SEQUENCE</scope>
    <source>
        <strain evidence="4">Phyl III-seqv23</strain>
    </source>
</reference>
<reference evidence="1" key="2">
    <citation type="submission" date="2018-01" db="EMBL/GenBank/DDBJ databases">
        <title>Ralstonia pseudosolanacearum P824 infects blueberry.</title>
        <authorList>
            <person name="Bocsanczy A.M."/>
            <person name="Norman D.J."/>
        </authorList>
    </citation>
    <scope>NUCLEOTIDE SEQUENCE</scope>
    <source>
        <strain evidence="1">P824</strain>
    </source>
</reference>
<proteinExistence type="predicted"/>
<reference evidence="5" key="4">
    <citation type="submission" date="2021-10" db="EMBL/GenBank/DDBJ databases">
        <title>Complete genome sequences of five Ralstonia solancearum strains isolated from sunflower.</title>
        <authorList>
            <person name="She X."/>
            <person name="He Z."/>
        </authorList>
    </citation>
    <scope>NUCLEOTIDE SEQUENCE</scope>
    <source>
        <strain evidence="5">RS638</strain>
        <plasmid evidence="5">p1</plasmid>
    </source>
</reference>
<dbReference type="AlphaFoldDB" id="A0A0K1ZQR1"/>
<reference evidence="6" key="3">
    <citation type="submission" date="2018-01" db="EMBL/GenBank/DDBJ databases">
        <title>Raltonia solanacearum P824 infects blueberry.</title>
        <authorList>
            <person name="Bocsanczy A.M."/>
            <person name="Norman D.J."/>
        </authorList>
    </citation>
    <scope>NUCLEOTIDE SEQUENCE [LARGE SCALE GENOMIC DNA]</scope>
    <source>
        <strain evidence="6">P824</strain>
    </source>
</reference>
<name>A0A0K1ZQR1_RALSL</name>
<dbReference type="Proteomes" id="UP000262427">
    <property type="component" value="Chromosome MP"/>
</dbReference>
<evidence type="ECO:0000313" key="4">
    <source>
        <dbReference type="EMBL" id="CUV57492.1"/>
    </source>
</evidence>
<geneLocation type="plasmid" evidence="5 7">
    <name>p1</name>
</geneLocation>
<gene>
    <name evidence="5" type="ORF">LH706_21640</name>
    <name evidence="2" type="ORF">PSS4_v1_310023</name>
    <name evidence="1" type="ORF">RSP824_18450</name>
    <name evidence="3" type="ORF">RUN1985_v1_1470009</name>
    <name evidence="4" type="ORF">RUN215_v1_1350002</name>
</gene>
<dbReference type="EMBL" id="CP025742">
    <property type="protein sequence ID" value="AYA48462.1"/>
    <property type="molecule type" value="Genomic_DNA"/>
</dbReference>